<gene>
    <name evidence="17" type="ORF">SporoS204_04480</name>
</gene>
<keyword evidence="9" id="KW-0573">Peptidoglycan synthesis</keyword>
<dbReference type="Pfam" id="PF00912">
    <property type="entry name" value="Transgly"/>
    <property type="match status" value="1"/>
</dbReference>
<evidence type="ECO:0000256" key="6">
    <source>
        <dbReference type="ARBA" id="ARBA00022679"/>
    </source>
</evidence>
<accession>A0ABM6JTW5</accession>
<dbReference type="EMBL" id="CP015108">
    <property type="protein sequence ID" value="ARF13482.1"/>
    <property type="molecule type" value="Genomic_DNA"/>
</dbReference>
<evidence type="ECO:0000259" key="15">
    <source>
        <dbReference type="Pfam" id="PF00905"/>
    </source>
</evidence>
<keyword evidence="8" id="KW-0133">Cell shape</keyword>
<evidence type="ECO:0000256" key="1">
    <source>
        <dbReference type="ARBA" id="ARBA00004236"/>
    </source>
</evidence>
<keyword evidence="6" id="KW-0808">Transferase</keyword>
<evidence type="ECO:0000256" key="10">
    <source>
        <dbReference type="ARBA" id="ARBA00023136"/>
    </source>
</evidence>
<evidence type="ECO:0000313" key="17">
    <source>
        <dbReference type="EMBL" id="ARF13482.1"/>
    </source>
</evidence>
<keyword evidence="18" id="KW-1185">Reference proteome</keyword>
<evidence type="ECO:0000259" key="16">
    <source>
        <dbReference type="Pfam" id="PF00912"/>
    </source>
</evidence>
<keyword evidence="5" id="KW-0328">Glycosyltransferase</keyword>
<evidence type="ECO:0000256" key="7">
    <source>
        <dbReference type="ARBA" id="ARBA00022801"/>
    </source>
</evidence>
<dbReference type="SUPFAM" id="SSF56601">
    <property type="entry name" value="beta-lactamase/transpeptidase-like"/>
    <property type="match status" value="1"/>
</dbReference>
<evidence type="ECO:0000256" key="4">
    <source>
        <dbReference type="ARBA" id="ARBA00022670"/>
    </source>
</evidence>
<name>A0ABM6JTW5_SPOUR</name>
<dbReference type="Gene3D" id="1.10.3810.10">
    <property type="entry name" value="Biosynthetic peptidoglycan transglycosylase-like"/>
    <property type="match status" value="1"/>
</dbReference>
<dbReference type="InterPro" id="IPR023346">
    <property type="entry name" value="Lysozyme-like_dom_sf"/>
</dbReference>
<dbReference type="Gene3D" id="3.40.710.10">
    <property type="entry name" value="DD-peptidase/beta-lactamase superfamily"/>
    <property type="match status" value="1"/>
</dbReference>
<organism evidence="17 18">
    <name type="scientific">Sporosarcina ureae</name>
    <dbReference type="NCBI Taxonomy" id="1571"/>
    <lineage>
        <taxon>Bacteria</taxon>
        <taxon>Bacillati</taxon>
        <taxon>Bacillota</taxon>
        <taxon>Bacilli</taxon>
        <taxon>Bacillales</taxon>
        <taxon>Caryophanaceae</taxon>
        <taxon>Sporosarcina</taxon>
    </lineage>
</organism>
<dbReference type="PANTHER" id="PTHR32282">
    <property type="entry name" value="BINDING PROTEIN TRANSPEPTIDASE, PUTATIVE-RELATED"/>
    <property type="match status" value="1"/>
</dbReference>
<dbReference type="SUPFAM" id="SSF53955">
    <property type="entry name" value="Lysozyme-like"/>
    <property type="match status" value="1"/>
</dbReference>
<evidence type="ECO:0000256" key="2">
    <source>
        <dbReference type="ARBA" id="ARBA00022475"/>
    </source>
</evidence>
<sequence>MKQTVALVITLACVPLLLFIQNQIHEETMKTETLHASIRDTVQLEVPAMISPIQMKDRNGTLFAEEYTEWRQPIHLQNMTFFTRQLFLKSEDRTFYEHRGYDIAAIIRAFTINAAADAKQQGASTITQQVVRMRYLSTEKTYERKFKELFFAAELEKQSTKDEILEMYLNEMYFGNQVYGIGGAASYYFSRPLEKLHEAEIAFLAAVPNNPSLYNPIKHFDQTKERQIRLLRVMLDQQVITQEQFEAYSTFPIQLNVKKKEQFYPMYSSYVLEELKDLIAQTEGLDTSMSKAKTPEERQRWQNEINRRTREVIGAGVTIDTALDQNKQQHDENRMNALIGTGGVQAGAAVIDNDMREIISLYAGAGYKKNDFNRAYQAVRQPGSAIKPLLVYAPFFESGPYHADTPVNSSDICIANYCPKNFGHYQFGTTTVREAFRNSYNSTAVRLLQRVGIDEAFSHLAPFHFQHVVEADRSYPAALGGFSKGVTPLELAAATTSFIDGTYLTPHAIRSVKDSKGEVLYKWKDTSKVVWSPSTVNSIRSLMREVVVNGTGEGIAYTTSYTGAKTGTTDAFKDLWAIGMNDRYTSAVWIGYDRPTPIPRLRDQKIHLRAFSSTMRP</sequence>
<comment type="catalytic activity">
    <reaction evidence="13">
        <text>Preferential cleavage: (Ac)2-L-Lys-D-Ala-|-D-Ala. Also transpeptidation of peptidyl-alanyl moieties that are N-acyl substituents of D-alanine.</text>
        <dbReference type="EC" id="3.4.16.4"/>
    </reaction>
</comment>
<protein>
    <submittedName>
        <fullName evidence="17">Penicillin-binding protein</fullName>
    </submittedName>
</protein>
<evidence type="ECO:0000256" key="14">
    <source>
        <dbReference type="ARBA" id="ARBA00049902"/>
    </source>
</evidence>
<evidence type="ECO:0000256" key="8">
    <source>
        <dbReference type="ARBA" id="ARBA00022960"/>
    </source>
</evidence>
<keyword evidence="4" id="KW-0645">Protease</keyword>
<keyword evidence="7" id="KW-0378">Hydrolase</keyword>
<comment type="subcellular location">
    <subcellularLocation>
        <location evidence="1">Cell membrane</location>
    </subcellularLocation>
</comment>
<comment type="catalytic activity">
    <reaction evidence="14">
        <text>[GlcNAc-(1-&gt;4)-Mur2Ac(oyl-L-Ala-gamma-D-Glu-L-Lys-D-Ala-D-Ala)](n)-di-trans,octa-cis-undecaprenyl diphosphate + beta-D-GlcNAc-(1-&gt;4)-Mur2Ac(oyl-L-Ala-gamma-D-Glu-L-Lys-D-Ala-D-Ala)-di-trans,octa-cis-undecaprenyl diphosphate = [GlcNAc-(1-&gt;4)-Mur2Ac(oyl-L-Ala-gamma-D-Glu-L-Lys-D-Ala-D-Ala)](n+1)-di-trans,octa-cis-undecaprenyl diphosphate + di-trans,octa-cis-undecaprenyl diphosphate + H(+)</text>
        <dbReference type="Rhea" id="RHEA:23708"/>
        <dbReference type="Rhea" id="RHEA-COMP:9602"/>
        <dbReference type="Rhea" id="RHEA-COMP:9603"/>
        <dbReference type="ChEBI" id="CHEBI:15378"/>
        <dbReference type="ChEBI" id="CHEBI:58405"/>
        <dbReference type="ChEBI" id="CHEBI:60033"/>
        <dbReference type="ChEBI" id="CHEBI:78435"/>
        <dbReference type="EC" id="2.4.99.28"/>
    </reaction>
</comment>
<keyword evidence="3" id="KW-0121">Carboxypeptidase</keyword>
<feature type="domain" description="Glycosyl transferase family 51" evidence="16">
    <location>
        <begin position="64"/>
        <end position="234"/>
    </location>
</feature>
<evidence type="ECO:0000256" key="11">
    <source>
        <dbReference type="ARBA" id="ARBA00023268"/>
    </source>
</evidence>
<evidence type="ECO:0000313" key="18">
    <source>
        <dbReference type="Proteomes" id="UP000192486"/>
    </source>
</evidence>
<reference evidence="17 18" key="1">
    <citation type="submission" date="2016-04" db="EMBL/GenBank/DDBJ databases">
        <title>Comparative Genomics and Epigenetics of Sporosarcina ureae.</title>
        <authorList>
            <person name="Oliver A.S."/>
            <person name="Cooper K.K."/>
        </authorList>
    </citation>
    <scope>NUCLEOTIDE SEQUENCE [LARGE SCALE GENOMIC DNA]</scope>
    <source>
        <strain evidence="17 18">S204</strain>
    </source>
</reference>
<dbReference type="InterPro" id="IPR050396">
    <property type="entry name" value="Glycosyltr_51/Transpeptidase"/>
</dbReference>
<dbReference type="Pfam" id="PF00905">
    <property type="entry name" value="Transpeptidase"/>
    <property type="match status" value="1"/>
</dbReference>
<dbReference type="Proteomes" id="UP000192486">
    <property type="component" value="Chromosome"/>
</dbReference>
<evidence type="ECO:0000256" key="13">
    <source>
        <dbReference type="ARBA" id="ARBA00034000"/>
    </source>
</evidence>
<evidence type="ECO:0000256" key="3">
    <source>
        <dbReference type="ARBA" id="ARBA00022645"/>
    </source>
</evidence>
<evidence type="ECO:0000256" key="12">
    <source>
        <dbReference type="ARBA" id="ARBA00023316"/>
    </source>
</evidence>
<keyword evidence="11" id="KW-0511">Multifunctional enzyme</keyword>
<dbReference type="PANTHER" id="PTHR32282:SF11">
    <property type="entry name" value="PENICILLIN-BINDING PROTEIN 1B"/>
    <property type="match status" value="1"/>
</dbReference>
<evidence type="ECO:0000256" key="9">
    <source>
        <dbReference type="ARBA" id="ARBA00022984"/>
    </source>
</evidence>
<keyword evidence="12" id="KW-0961">Cell wall biogenesis/degradation</keyword>
<proteinExistence type="predicted"/>
<dbReference type="InterPro" id="IPR012338">
    <property type="entry name" value="Beta-lactam/transpept-like"/>
</dbReference>
<keyword evidence="2" id="KW-1003">Cell membrane</keyword>
<dbReference type="RefSeq" id="WP_029054409.1">
    <property type="nucleotide sequence ID" value="NZ_CP015108.1"/>
</dbReference>
<dbReference type="InterPro" id="IPR036950">
    <property type="entry name" value="PBP_transglycosylase"/>
</dbReference>
<keyword evidence="10" id="KW-0472">Membrane</keyword>
<dbReference type="InterPro" id="IPR001264">
    <property type="entry name" value="Glyco_trans_51"/>
</dbReference>
<dbReference type="InterPro" id="IPR001460">
    <property type="entry name" value="PCN-bd_Tpept"/>
</dbReference>
<evidence type="ECO:0000256" key="5">
    <source>
        <dbReference type="ARBA" id="ARBA00022676"/>
    </source>
</evidence>
<feature type="domain" description="Penicillin-binding protein transpeptidase" evidence="15">
    <location>
        <begin position="347"/>
        <end position="590"/>
    </location>
</feature>